<dbReference type="InterPro" id="IPR043502">
    <property type="entry name" value="DNA/RNA_pol_sf"/>
</dbReference>
<dbReference type="EMBL" id="LSRX01000530">
    <property type="protein sequence ID" value="OLP94763.1"/>
    <property type="molecule type" value="Genomic_DNA"/>
</dbReference>
<dbReference type="OrthoDB" id="7790839at2759"/>
<feature type="region of interest" description="Disordered" evidence="2">
    <location>
        <begin position="232"/>
        <end position="258"/>
    </location>
</feature>
<organism evidence="4 5">
    <name type="scientific">Symbiodinium microadriaticum</name>
    <name type="common">Dinoflagellate</name>
    <name type="synonym">Zooxanthella microadriatica</name>
    <dbReference type="NCBI Taxonomy" id="2951"/>
    <lineage>
        <taxon>Eukaryota</taxon>
        <taxon>Sar</taxon>
        <taxon>Alveolata</taxon>
        <taxon>Dinophyceae</taxon>
        <taxon>Suessiales</taxon>
        <taxon>Symbiodiniaceae</taxon>
        <taxon>Symbiodinium</taxon>
    </lineage>
</organism>
<sequence>MALIGESRGLGGEIKLFPPPIFKGEHERWEDWSWQLKAYVALYKPVAQELMTRVEGSASVIDDTILQQEENNFHPGQDLVRFAKQLHYLLANLTDDAARLIVRLNEPGNGFETWRQLYDRFALPSRAKGASLLSQLLEHQFRDAHFEADLTSFIVLKNKHERATGTSLSDDLLVTLMMNKTRGQLQQHLRLQANSLRTFDQVLVIIKEYYQSRHLVSPKLQDSQGPAPMDIGAAWKGKGKGKKGKGKGKGKGFMKGKGKGMMIKGKGKGLMKGKGKGFGFNKGKGKGKGLKGKGKGKNDGCFICGSRDHWANNCPRAYTQGALWQIDEGNEWSEDWNTDWNQEQQIGENGENTDWSEYQGALYDDSAWTEDDWYGDWWYDDSYDWSSDWSWYDDSFWQPPSWITEVQQAALPPPFHPIASQASSAAKAAPIAPQAQLQTAAAVIASPPGLANPSNIADESLIASSSSGNSRGSGIARTSRPGIASKLFVGALMLIGTLSSSVPVIPEHTPLRAPTFGEAPLLSSTSSSQDERIDIPTHIDELPDQDRLASFHNRSGIAGSTWILFDSGASANCCPPWFAEDYPLLPVGSNCPILRSISGKTLDIIGKRVVELDCGGHSLCIHFYVCQSIPFPLVSVARFLLQDFWTIMSRNFMALMTPTCKAVPIVRQGTLVYLTPTIVPYKDSDVRYTEAHISAIMSELDLEDCDVELRGITDVTDNDYDHIAQIHSLIAAAKDKSKNTPKALAQTKKRSDYKNSDYWIVNEDKCVLVRHHVKQRQNLMGFRYLRGELPVDAKRLTGHRETERLFADGTSDVIVDQDFRALDDDRVDPHTKSEIAPWRGRTTFKLKPLTGQALVRAKKAAEKFQAAPATALQKDRFRLSQAKSFAKAKTQAVPKPALSDAPSSSHQAPPAQPVVSDPGVSSRGTEAQIEPPQKIDRKHMVTTKEGEKVIMNQLRSIREFNHSMKDLIVRLFYTVDPQTGRARTTDHWVQTPTHWIRMVHQERDDLIHPDKCPSPLSSADALAFGDTLIANRHTCVLESSDPECNGLEIDDHWCNYTDGTGVEKAPEIDPERKLGYRWCGFSVFQIASPIETERLVPEPVDVAARAPRGLRVPIEPTASERRQHELTHLPYRDWCQFCVKAKGRHAASKKQLDRQPVIQVDYCFHSTDPKLSLRKLLTAVDIVTGLGMTIVIPSKGNDDYAAAELKKFIYECGRTFGILQYDQESSLKALCTRVCAELGGLSIRAAPEGHSQAQGSVGQMQRTFYGQLRAILYQVEENAGIEVNSDCCIYPWCVKHCQWLLNRFLVHTDGRTSYFRRWSRDYAGGLCCFGELVQAKVIEPKFSRKSDTPWFTALWLGRDTEADEIIVALPDGVRKVRTIRRFSPSLQWRAEPLLSLQALPWKPNVSEAESTDFVYSDALEALQKPRSKAPAIVPEAEAPAEAPEELENPEVQELIEHSCGEITFDPQELTDQQRESIELQERPFQGTEISEPELPFSPGIRRPGDELEEPQGKSQRIDPDTEVPAAPTKVQRISSLYAVTCHVASVVNHIAGLIGVVETTLKNGIAVPVHVNMDHEELHQEIRLSEPVIWDVTREFPEEAQRIGMNHEMKSMKDFNVYTEVPIDQCSQEDIDNAIGVRWVKRWKTDIELRMRLVVQGCFQDSSSIDVDSIYASTPSLVTLRLLLIMALARSWEISLADISTAFLHATIEEVVHVWPPAEYYPEANCLWRLNRAMYGLRQSPRLWQDHYASVMERLGFRRCKSDSNLYCHKSRSLYVLAYVDDLLIVGDAKLKKEFIEALSKELLVKITGELKPNTEHSFLGRRLRHNGDSIDIFMPQKYIEDLLELYSMNKANSVNTTGSSSLKRIEDADVALDAKAHSLFRTAVGKLLWLAFVRPDCSYAVKELSRDVKGPTIESLAKLKHLLRFDLRMQGIEEAAERLMNAPTQEKLRRVMQLSIALSLFIGDITSSMQIGVVLTLLERTIASIANSVNTLPLDCVTEVLQGLEGQYIRYCQLYCAFEGTLHYSPLSPNALAFNNFVTCDFATATMGIGAATLIARQMRIALNGIDVGSIANFSRLVWISPVIGSFTGDAWLKQIVSSLTLTSKGRQSSEHELTNFVLLAYSEVPFT</sequence>
<feature type="compositionally biased region" description="Low complexity" evidence="2">
    <location>
        <begin position="1429"/>
        <end position="1441"/>
    </location>
</feature>
<dbReference type="Proteomes" id="UP000186817">
    <property type="component" value="Unassembled WGS sequence"/>
</dbReference>
<evidence type="ECO:0000313" key="5">
    <source>
        <dbReference type="Proteomes" id="UP000186817"/>
    </source>
</evidence>
<dbReference type="GO" id="GO:0003676">
    <property type="term" value="F:nucleic acid binding"/>
    <property type="evidence" value="ECO:0007669"/>
    <property type="project" value="InterPro"/>
</dbReference>
<dbReference type="SMART" id="SM00343">
    <property type="entry name" value="ZnF_C2HC"/>
    <property type="match status" value="1"/>
</dbReference>
<name>A0A1Q9DHX3_SYMMI</name>
<evidence type="ECO:0000256" key="1">
    <source>
        <dbReference type="PROSITE-ProRule" id="PRU00047"/>
    </source>
</evidence>
<dbReference type="Pfam" id="PF07727">
    <property type="entry name" value="RVT_2"/>
    <property type="match status" value="1"/>
</dbReference>
<dbReference type="InterPro" id="IPR013103">
    <property type="entry name" value="RVT_2"/>
</dbReference>
<keyword evidence="1" id="KW-0862">Zinc</keyword>
<dbReference type="InterPro" id="IPR001878">
    <property type="entry name" value="Znf_CCHC"/>
</dbReference>
<keyword evidence="5" id="KW-1185">Reference proteome</keyword>
<feature type="compositionally biased region" description="Basic residues" evidence="2">
    <location>
        <begin position="237"/>
        <end position="258"/>
    </location>
</feature>
<feature type="region of interest" description="Disordered" evidence="2">
    <location>
        <begin position="888"/>
        <end position="938"/>
    </location>
</feature>
<keyword evidence="1" id="KW-0863">Zinc-finger</keyword>
<dbReference type="PROSITE" id="PS50158">
    <property type="entry name" value="ZF_CCHC"/>
    <property type="match status" value="1"/>
</dbReference>
<comment type="caution">
    <text evidence="4">The sequence shown here is derived from an EMBL/GenBank/DDBJ whole genome shotgun (WGS) entry which is preliminary data.</text>
</comment>
<feature type="domain" description="CCHC-type" evidence="3">
    <location>
        <begin position="301"/>
        <end position="316"/>
    </location>
</feature>
<protein>
    <submittedName>
        <fullName evidence="4">Retrovirus-related Pol polyprotein from transposon TNT 1-94</fullName>
    </submittedName>
</protein>
<dbReference type="InterPro" id="IPR036875">
    <property type="entry name" value="Znf_CCHC_sf"/>
</dbReference>
<feature type="compositionally biased region" description="Low complexity" evidence="2">
    <location>
        <begin position="899"/>
        <end position="909"/>
    </location>
</feature>
<reference evidence="4 5" key="1">
    <citation type="submission" date="2016-02" db="EMBL/GenBank/DDBJ databases">
        <title>Genome analysis of coral dinoflagellate symbionts highlights evolutionary adaptations to a symbiotic lifestyle.</title>
        <authorList>
            <person name="Aranda M."/>
            <person name="Li Y."/>
            <person name="Liew Y.J."/>
            <person name="Baumgarten S."/>
            <person name="Simakov O."/>
            <person name="Wilson M."/>
            <person name="Piel J."/>
            <person name="Ashoor H."/>
            <person name="Bougouffa S."/>
            <person name="Bajic V.B."/>
            <person name="Ryu T."/>
            <person name="Ravasi T."/>
            <person name="Bayer T."/>
            <person name="Micklem G."/>
            <person name="Kim H."/>
            <person name="Bhak J."/>
            <person name="Lajeunesse T.C."/>
            <person name="Voolstra C.R."/>
        </authorList>
    </citation>
    <scope>NUCLEOTIDE SEQUENCE [LARGE SCALE GENOMIC DNA]</scope>
    <source>
        <strain evidence="4 5">CCMP2467</strain>
    </source>
</reference>
<evidence type="ECO:0000259" key="3">
    <source>
        <dbReference type="PROSITE" id="PS50158"/>
    </source>
</evidence>
<evidence type="ECO:0000256" key="2">
    <source>
        <dbReference type="SAM" id="MobiDB-lite"/>
    </source>
</evidence>
<evidence type="ECO:0000313" key="4">
    <source>
        <dbReference type="EMBL" id="OLP94763.1"/>
    </source>
</evidence>
<dbReference type="SUPFAM" id="SSF57756">
    <property type="entry name" value="Retrovirus zinc finger-like domains"/>
    <property type="match status" value="1"/>
</dbReference>
<accession>A0A1Q9DHX3</accession>
<feature type="region of interest" description="Disordered" evidence="2">
    <location>
        <begin position="1481"/>
        <end position="1524"/>
    </location>
</feature>
<dbReference type="SUPFAM" id="SSF56672">
    <property type="entry name" value="DNA/RNA polymerases"/>
    <property type="match status" value="1"/>
</dbReference>
<keyword evidence="1" id="KW-0479">Metal-binding</keyword>
<feature type="region of interest" description="Disordered" evidence="2">
    <location>
        <begin position="1426"/>
        <end position="1446"/>
    </location>
</feature>
<proteinExistence type="predicted"/>
<dbReference type="GO" id="GO:0008270">
    <property type="term" value="F:zinc ion binding"/>
    <property type="evidence" value="ECO:0007669"/>
    <property type="project" value="UniProtKB-KW"/>
</dbReference>
<gene>
    <name evidence="4" type="ORF">AK812_SmicGene23199</name>
</gene>